<reference evidence="2 3" key="1">
    <citation type="submission" date="2013-12" db="EMBL/GenBank/DDBJ databases">
        <authorList>
            <consortium name="DOE Joint Genome Institute"/>
            <person name="Kappler U."/>
            <person name="Huntemann M."/>
            <person name="Han J."/>
            <person name="Chen A."/>
            <person name="Kyrpides N."/>
            <person name="Mavromatis K."/>
            <person name="Markowitz V."/>
            <person name="Palaniappan K."/>
            <person name="Ivanova N."/>
            <person name="Schaumberg A."/>
            <person name="Pati A."/>
            <person name="Liolios K."/>
            <person name="Nordberg H.P."/>
            <person name="Cantor M.N."/>
            <person name="Hua S.X."/>
            <person name="Woyke T."/>
        </authorList>
    </citation>
    <scope>NUCLEOTIDE SEQUENCE [LARGE SCALE GENOMIC DNA]</scope>
    <source>
        <strain evidence="3">AL2</strain>
    </source>
</reference>
<organism evidence="2 3">
    <name type="scientific">Thiomicrospira aerophila AL3</name>
    <dbReference type="NCBI Taxonomy" id="717772"/>
    <lineage>
        <taxon>Bacteria</taxon>
        <taxon>Pseudomonadati</taxon>
        <taxon>Pseudomonadota</taxon>
        <taxon>Gammaproteobacteria</taxon>
        <taxon>Thiotrichales</taxon>
        <taxon>Piscirickettsiaceae</taxon>
        <taxon>Thiomicrospira</taxon>
    </lineage>
</organism>
<dbReference type="OrthoDB" id="5945995at2"/>
<dbReference type="RefSeq" id="WP_006460500.1">
    <property type="nucleotide sequence ID" value="NZ_CP007030.1"/>
</dbReference>
<dbReference type="InParanoid" id="W0DRY3"/>
<evidence type="ECO:0000313" key="2">
    <source>
        <dbReference type="EMBL" id="AHF01395.1"/>
    </source>
</evidence>
<dbReference type="InterPro" id="IPR023346">
    <property type="entry name" value="Lysozyme-like_dom_sf"/>
</dbReference>
<evidence type="ECO:0000256" key="1">
    <source>
        <dbReference type="SAM" id="SignalP"/>
    </source>
</evidence>
<keyword evidence="1" id="KW-0732">Signal</keyword>
<name>W0DRY3_9GAMM</name>
<feature type="signal peptide" evidence="1">
    <location>
        <begin position="1"/>
        <end position="24"/>
    </location>
</feature>
<evidence type="ECO:0000313" key="3">
    <source>
        <dbReference type="Proteomes" id="UP000005380"/>
    </source>
</evidence>
<dbReference type="STRING" id="717772.THIAE_06095"/>
<proteinExistence type="predicted"/>
<accession>W0DRY3</accession>
<gene>
    <name evidence="2" type="ORF">THIAE_06095</name>
</gene>
<dbReference type="EMBL" id="CP007030">
    <property type="protein sequence ID" value="AHF01395.1"/>
    <property type="molecule type" value="Genomic_DNA"/>
</dbReference>
<dbReference type="Proteomes" id="UP000005380">
    <property type="component" value="Chromosome"/>
</dbReference>
<protein>
    <submittedName>
        <fullName evidence="2">Lytic transglycosylase</fullName>
    </submittedName>
</protein>
<dbReference type="AlphaFoldDB" id="W0DRY3"/>
<dbReference type="KEGG" id="tao:THIAE_06095"/>
<sequence>MKPTISIFKVLTLCVTLAFLPKQAWSSLFDQVAQEKQVNASILWLIALQESAPPGTLIPHPWTANFNGRGYYYSSREEAYFAIKQAVNDGFKVDVGLMQVNWFYHADRFNNDLWSALDPLTNIRVASDILLDFSKHGTFEAIGRYHCPNWQLDWCKDKAHTYANSVIRRLRHYE</sequence>
<dbReference type="SUPFAM" id="SSF53955">
    <property type="entry name" value="Lysozyme-like"/>
    <property type="match status" value="1"/>
</dbReference>
<keyword evidence="3" id="KW-1185">Reference proteome</keyword>
<dbReference type="eggNOG" id="COG0741">
    <property type="taxonomic scope" value="Bacteria"/>
</dbReference>
<dbReference type="HOGENOM" id="CLU_063182_2_0_6"/>
<feature type="chain" id="PRO_5004787232" evidence="1">
    <location>
        <begin position="25"/>
        <end position="174"/>
    </location>
</feature>